<keyword evidence="5 9" id="KW-0997">Cell inner membrane</keyword>
<dbReference type="PANTHER" id="PTHR30386">
    <property type="entry name" value="MEMBRANE FUSION SUBUNIT OF EMRAB-TOLC MULTIDRUG EFFLUX PUMP"/>
    <property type="match status" value="1"/>
</dbReference>
<dbReference type="Gene3D" id="1.10.287.470">
    <property type="entry name" value="Helix hairpin bin"/>
    <property type="match status" value="1"/>
</dbReference>
<evidence type="ECO:0000256" key="1">
    <source>
        <dbReference type="ARBA" id="ARBA00004377"/>
    </source>
</evidence>
<dbReference type="STRING" id="946483.Cenrod_2448"/>
<dbReference type="InterPro" id="IPR050739">
    <property type="entry name" value="MFP"/>
</dbReference>
<evidence type="ECO:0000259" key="11">
    <source>
        <dbReference type="Pfam" id="PF25994"/>
    </source>
</evidence>
<dbReference type="AlphaFoldDB" id="U5NE51"/>
<evidence type="ECO:0000256" key="4">
    <source>
        <dbReference type="ARBA" id="ARBA00022475"/>
    </source>
</evidence>
<evidence type="ECO:0000256" key="8">
    <source>
        <dbReference type="ARBA" id="ARBA00023136"/>
    </source>
</evidence>
<dbReference type="Proteomes" id="UP000017184">
    <property type="component" value="Chromosome"/>
</dbReference>
<comment type="subcellular location">
    <subcellularLocation>
        <location evidence="1 9">Cell inner membrane</location>
        <topology evidence="1 9">Single-pass membrane protein</topology>
    </subcellularLocation>
</comment>
<dbReference type="Gene3D" id="2.40.50.100">
    <property type="match status" value="1"/>
</dbReference>
<feature type="transmembrane region" description="Helical" evidence="9">
    <location>
        <begin position="52"/>
        <end position="70"/>
    </location>
</feature>
<accession>U5NE51</accession>
<evidence type="ECO:0000256" key="10">
    <source>
        <dbReference type="SAM" id="Coils"/>
    </source>
</evidence>
<evidence type="ECO:0000256" key="6">
    <source>
        <dbReference type="ARBA" id="ARBA00022692"/>
    </source>
</evidence>
<name>U5NE51_9BURK</name>
<keyword evidence="7 9" id="KW-1133">Transmembrane helix</keyword>
<evidence type="ECO:0000256" key="7">
    <source>
        <dbReference type="ARBA" id="ARBA00022989"/>
    </source>
</evidence>
<feature type="domain" description="AprE-like long alpha-helical hairpin" evidence="11">
    <location>
        <begin position="126"/>
        <end position="312"/>
    </location>
</feature>
<sequence>MKNPFERVHNALDAGIDRLGRWAESFNPYVPEGVTQDGIAPVRIEEAGIKKLAGKVVVVTFAIFLVWAIVAPLDSGVVVNGKVVVLGSRKAVQHPSGGVVEEILVREGAQVRQGDVVLRINPLNIDANLRQAEYEYINAAAVYSRLLAEQVGSDTIVWDTDLRSFGQHDQVAEAQRLQFALFRSRRAEMRDQTDILHEKHRGLLQQLQAQETVLRLRQEQLAPLAEETRNLQQLAKDGYVPRSTARDAERSLSEAQATLATLVAEIGTIRTAIASNQLELSKLRAAFLKDVDAQITETQKQRETVRARVASLRFDRSHSNLKAPASGTVVGLKVHTVGGVITAGQVLMEIVPAGQTLIAEAAVPPHLIDKVRVGMTADLRFSAFQRITTPVVEGVVRLVGADRLPPQPPEYPEEYYLIHVETTPDAQHRLAGHHILPGMPVEVIVKSGERSFLSYLLKPLTDRLARSFKE</sequence>
<dbReference type="InterPro" id="IPR058781">
    <property type="entry name" value="HH_AprE-like"/>
</dbReference>
<dbReference type="PATRIC" id="fig|946483.4.peg.2470"/>
<proteinExistence type="inferred from homology"/>
<dbReference type="eggNOG" id="COG0845">
    <property type="taxonomic scope" value="Bacteria"/>
</dbReference>
<dbReference type="NCBIfam" id="TIGR01843">
    <property type="entry name" value="type_I_hlyD"/>
    <property type="match status" value="1"/>
</dbReference>
<evidence type="ECO:0000259" key="12">
    <source>
        <dbReference type="Pfam" id="PF26002"/>
    </source>
</evidence>
<keyword evidence="10" id="KW-0175">Coiled coil</keyword>
<evidence type="ECO:0000256" key="3">
    <source>
        <dbReference type="ARBA" id="ARBA00022448"/>
    </source>
</evidence>
<dbReference type="Pfam" id="PF26002">
    <property type="entry name" value="Beta-barrel_AprE"/>
    <property type="match status" value="1"/>
</dbReference>
<dbReference type="InterPro" id="IPR058982">
    <property type="entry name" value="Beta-barrel_AprE"/>
</dbReference>
<gene>
    <name evidence="13" type="ORF">Cenrod_2448</name>
</gene>
<evidence type="ECO:0000256" key="2">
    <source>
        <dbReference type="ARBA" id="ARBA00009477"/>
    </source>
</evidence>
<evidence type="ECO:0000256" key="5">
    <source>
        <dbReference type="ARBA" id="ARBA00022519"/>
    </source>
</evidence>
<dbReference type="GO" id="GO:0005886">
    <property type="term" value="C:plasma membrane"/>
    <property type="evidence" value="ECO:0007669"/>
    <property type="project" value="UniProtKB-SubCell"/>
</dbReference>
<dbReference type="EMBL" id="CP004885">
    <property type="protein sequence ID" value="AGX88503.1"/>
    <property type="molecule type" value="Genomic_DNA"/>
</dbReference>
<organism evidence="13 14">
    <name type="scientific">Candidatus Symbiobacter mobilis CR</name>
    <dbReference type="NCBI Taxonomy" id="946483"/>
    <lineage>
        <taxon>Bacteria</taxon>
        <taxon>Pseudomonadati</taxon>
        <taxon>Pseudomonadota</taxon>
        <taxon>Betaproteobacteria</taxon>
        <taxon>Burkholderiales</taxon>
        <taxon>Comamonadaceae</taxon>
    </lineage>
</organism>
<dbReference type="OrthoDB" id="9775513at2"/>
<protein>
    <recommendedName>
        <fullName evidence="9">Membrane fusion protein (MFP) family protein</fullName>
    </recommendedName>
</protein>
<dbReference type="HOGENOM" id="CLU_023976_1_1_4"/>
<comment type="similarity">
    <text evidence="2 9">Belongs to the membrane fusion protein (MFP) (TC 8.A.1) family.</text>
</comment>
<keyword evidence="8 9" id="KW-0472">Membrane</keyword>
<dbReference type="SUPFAM" id="SSF111369">
    <property type="entry name" value="HlyD-like secretion proteins"/>
    <property type="match status" value="1"/>
</dbReference>
<dbReference type="KEGG" id="cbx:Cenrod_2448"/>
<feature type="domain" description="AprE-like beta-barrel" evidence="12">
    <location>
        <begin position="357"/>
        <end position="448"/>
    </location>
</feature>
<evidence type="ECO:0000256" key="9">
    <source>
        <dbReference type="RuleBase" id="RU365093"/>
    </source>
</evidence>
<reference evidence="13 14" key="1">
    <citation type="journal article" date="2013" name="Genome Biol.">
        <title>Genomic analysis reveals key aspects of prokaryotic symbiosis in the phototrophic consortium "Chlorochromatium aggregatum".</title>
        <authorList>
            <person name="Liu Z."/>
            <person name="Muller J."/>
            <person name="Li T."/>
            <person name="Alvey R.M."/>
            <person name="Vogl K."/>
            <person name="Frigaard N.U."/>
            <person name="Rockwell N.C."/>
            <person name="Boyd E.S."/>
            <person name="Tomsho L.P."/>
            <person name="Schuster S.C."/>
            <person name="Henke P."/>
            <person name="Rohde M."/>
            <person name="Overmann J."/>
            <person name="Bryant D.A."/>
        </authorList>
    </citation>
    <scope>NUCLEOTIDE SEQUENCE [LARGE SCALE GENOMIC DNA]</scope>
    <source>
        <strain evidence="13">CR</strain>
    </source>
</reference>
<keyword evidence="6 9" id="KW-0812">Transmembrane</keyword>
<dbReference type="GO" id="GO:0015031">
    <property type="term" value="P:protein transport"/>
    <property type="evidence" value="ECO:0007669"/>
    <property type="project" value="InterPro"/>
</dbReference>
<keyword evidence="4 9" id="KW-1003">Cell membrane</keyword>
<evidence type="ECO:0000313" key="13">
    <source>
        <dbReference type="EMBL" id="AGX88503.1"/>
    </source>
</evidence>
<feature type="coiled-coil region" evidence="10">
    <location>
        <begin position="245"/>
        <end position="308"/>
    </location>
</feature>
<evidence type="ECO:0000313" key="14">
    <source>
        <dbReference type="Proteomes" id="UP000017184"/>
    </source>
</evidence>
<keyword evidence="14" id="KW-1185">Reference proteome</keyword>
<dbReference type="PRINTS" id="PR01490">
    <property type="entry name" value="RTXTOXIND"/>
</dbReference>
<dbReference type="PANTHER" id="PTHR30386:SF17">
    <property type="entry name" value="ALKALINE PROTEASE SECRETION PROTEIN APRE"/>
    <property type="match status" value="1"/>
</dbReference>
<dbReference type="InterPro" id="IPR010129">
    <property type="entry name" value="T1SS_HlyD"/>
</dbReference>
<dbReference type="Pfam" id="PF25994">
    <property type="entry name" value="HH_AprE"/>
    <property type="match status" value="1"/>
</dbReference>
<dbReference type="RefSeq" id="WP_022776352.1">
    <property type="nucleotide sequence ID" value="NC_022576.1"/>
</dbReference>
<keyword evidence="3 9" id="KW-0813">Transport</keyword>